<feature type="transmembrane region" description="Helical" evidence="5">
    <location>
        <begin position="150"/>
        <end position="168"/>
    </location>
</feature>
<dbReference type="GO" id="GO:0016020">
    <property type="term" value="C:membrane"/>
    <property type="evidence" value="ECO:0007669"/>
    <property type="project" value="UniProtKB-SubCell"/>
</dbReference>
<dbReference type="Gene3D" id="1.20.1070.10">
    <property type="entry name" value="Rhodopsin 7-helix transmembrane proteins"/>
    <property type="match status" value="1"/>
</dbReference>
<keyword evidence="4 5" id="KW-0472">Membrane</keyword>
<dbReference type="AlphaFoldDB" id="A0AAD8F1B2"/>
<gene>
    <name evidence="7" type="ORF">Bpfe_023876</name>
</gene>
<dbReference type="Pfam" id="PF00001">
    <property type="entry name" value="7tm_1"/>
    <property type="match status" value="1"/>
</dbReference>
<feature type="transmembrane region" description="Helical" evidence="5">
    <location>
        <begin position="23"/>
        <end position="49"/>
    </location>
</feature>
<dbReference type="InterPro" id="IPR017452">
    <property type="entry name" value="GPCR_Rhodpsn_7TM"/>
</dbReference>
<evidence type="ECO:0000256" key="3">
    <source>
        <dbReference type="ARBA" id="ARBA00022989"/>
    </source>
</evidence>
<evidence type="ECO:0000256" key="2">
    <source>
        <dbReference type="ARBA" id="ARBA00022692"/>
    </source>
</evidence>
<evidence type="ECO:0000313" key="8">
    <source>
        <dbReference type="Proteomes" id="UP001233172"/>
    </source>
</evidence>
<feature type="transmembrane region" description="Helical" evidence="5">
    <location>
        <begin position="314"/>
        <end position="338"/>
    </location>
</feature>
<evidence type="ECO:0000256" key="4">
    <source>
        <dbReference type="ARBA" id="ARBA00023136"/>
    </source>
</evidence>
<organism evidence="7 8">
    <name type="scientific">Biomphalaria pfeifferi</name>
    <name type="common">Bloodfluke planorb</name>
    <name type="synonym">Freshwater snail</name>
    <dbReference type="NCBI Taxonomy" id="112525"/>
    <lineage>
        <taxon>Eukaryota</taxon>
        <taxon>Metazoa</taxon>
        <taxon>Spiralia</taxon>
        <taxon>Lophotrochozoa</taxon>
        <taxon>Mollusca</taxon>
        <taxon>Gastropoda</taxon>
        <taxon>Heterobranchia</taxon>
        <taxon>Euthyneura</taxon>
        <taxon>Panpulmonata</taxon>
        <taxon>Hygrophila</taxon>
        <taxon>Lymnaeoidea</taxon>
        <taxon>Planorbidae</taxon>
        <taxon>Biomphalaria</taxon>
    </lineage>
</organism>
<sequence>MNTSESLVHSHVGPLISHETYELLMAIALVPLFFISLLGIVTNIVNVLVFAKQGPAADSTTVSLMALAVSDLLGCFFSLPQPVCFLLERYVPSESVYIRSCFVLTTMSAAYPHIICTQITIWITVYISFERAVCVIFPLKVKQLVKTKNTKIFMIIIYAVAIIFHIPFASNSLIIFVSDPANNGTVTAINYQTPLGAFFYRLNNMLRSNIFTTLAIFIVAIATITMVTRLKASRKWRASVSSALNVAVQPKSQTSDPSSDAKTKERKSTKEAETVKVVICITSIFIACLTFSHLPGLVMYIIPGYAIDGTNRDLFHFTYSVKFVFDALNSALNFFFYVKLSTRYRKSLQTFCSHW</sequence>
<feature type="transmembrane region" description="Helical" evidence="5">
    <location>
        <begin position="110"/>
        <end position="129"/>
    </location>
</feature>
<comment type="subcellular location">
    <subcellularLocation>
        <location evidence="1">Membrane</location>
    </subcellularLocation>
</comment>
<protein>
    <submittedName>
        <fullName evidence="7">Growth hormone secretagogue receptor type 1</fullName>
    </submittedName>
</protein>
<feature type="domain" description="G-protein coupled receptors family 1 profile" evidence="6">
    <location>
        <begin position="42"/>
        <end position="337"/>
    </location>
</feature>
<reference evidence="7" key="1">
    <citation type="journal article" date="2023" name="PLoS Negl. Trop. Dis.">
        <title>A genome sequence for Biomphalaria pfeifferi, the major vector snail for the human-infecting parasite Schistosoma mansoni.</title>
        <authorList>
            <person name="Bu L."/>
            <person name="Lu L."/>
            <person name="Laidemitt M.R."/>
            <person name="Zhang S.M."/>
            <person name="Mutuku M."/>
            <person name="Mkoji G."/>
            <person name="Steinauer M."/>
            <person name="Loker E.S."/>
        </authorList>
    </citation>
    <scope>NUCLEOTIDE SEQUENCE</scope>
    <source>
        <strain evidence="7">KasaAsao</strain>
    </source>
</reference>
<dbReference type="InterPro" id="IPR052954">
    <property type="entry name" value="GPCR-Ligand_Int"/>
</dbReference>
<keyword evidence="2 5" id="KW-0812">Transmembrane</keyword>
<dbReference type="GO" id="GO:0004930">
    <property type="term" value="F:G protein-coupled receptor activity"/>
    <property type="evidence" value="ECO:0007669"/>
    <property type="project" value="InterPro"/>
</dbReference>
<dbReference type="PRINTS" id="PR00237">
    <property type="entry name" value="GPCRRHODOPSN"/>
</dbReference>
<feature type="transmembrane region" description="Helical" evidence="5">
    <location>
        <begin position="61"/>
        <end position="79"/>
    </location>
</feature>
<dbReference type="PANTHER" id="PTHR46641">
    <property type="entry name" value="FMRFAMIDE RECEPTOR-RELATED"/>
    <property type="match status" value="1"/>
</dbReference>
<keyword evidence="8" id="KW-1185">Reference proteome</keyword>
<keyword evidence="7" id="KW-0675">Receptor</keyword>
<dbReference type="PANTHER" id="PTHR46641:SF2">
    <property type="entry name" value="FMRFAMIDE RECEPTOR"/>
    <property type="match status" value="1"/>
</dbReference>
<dbReference type="EMBL" id="JASAOG010000161">
    <property type="protein sequence ID" value="KAK0046716.1"/>
    <property type="molecule type" value="Genomic_DNA"/>
</dbReference>
<proteinExistence type="predicted"/>
<feature type="transmembrane region" description="Helical" evidence="5">
    <location>
        <begin position="277"/>
        <end position="302"/>
    </location>
</feature>
<feature type="transmembrane region" description="Helical" evidence="5">
    <location>
        <begin position="210"/>
        <end position="228"/>
    </location>
</feature>
<keyword evidence="3 5" id="KW-1133">Transmembrane helix</keyword>
<dbReference type="Proteomes" id="UP001233172">
    <property type="component" value="Unassembled WGS sequence"/>
</dbReference>
<reference evidence="7" key="2">
    <citation type="submission" date="2023-04" db="EMBL/GenBank/DDBJ databases">
        <authorList>
            <person name="Bu L."/>
            <person name="Lu L."/>
            <person name="Laidemitt M.R."/>
            <person name="Zhang S.M."/>
            <person name="Mutuku M."/>
            <person name="Mkoji G."/>
            <person name="Steinauer M."/>
            <person name="Loker E.S."/>
        </authorList>
    </citation>
    <scope>NUCLEOTIDE SEQUENCE</scope>
    <source>
        <strain evidence="7">KasaAsao</strain>
        <tissue evidence="7">Whole Snail</tissue>
    </source>
</reference>
<evidence type="ECO:0000256" key="1">
    <source>
        <dbReference type="ARBA" id="ARBA00004370"/>
    </source>
</evidence>
<name>A0AAD8F1B2_BIOPF</name>
<evidence type="ECO:0000259" key="6">
    <source>
        <dbReference type="PROSITE" id="PS50262"/>
    </source>
</evidence>
<dbReference type="SUPFAM" id="SSF81321">
    <property type="entry name" value="Family A G protein-coupled receptor-like"/>
    <property type="match status" value="1"/>
</dbReference>
<dbReference type="PROSITE" id="PS50262">
    <property type="entry name" value="G_PROTEIN_RECEP_F1_2"/>
    <property type="match status" value="1"/>
</dbReference>
<dbReference type="InterPro" id="IPR000276">
    <property type="entry name" value="GPCR_Rhodpsn"/>
</dbReference>
<accession>A0AAD8F1B2</accession>
<comment type="caution">
    <text evidence="7">The sequence shown here is derived from an EMBL/GenBank/DDBJ whole genome shotgun (WGS) entry which is preliminary data.</text>
</comment>
<evidence type="ECO:0000256" key="5">
    <source>
        <dbReference type="SAM" id="Phobius"/>
    </source>
</evidence>
<evidence type="ECO:0000313" key="7">
    <source>
        <dbReference type="EMBL" id="KAK0046716.1"/>
    </source>
</evidence>